<comment type="catalytic activity">
    <reaction evidence="10">
        <text>an acyl-CoA + a 1,2-diacyl-sn-glycerol = a triacyl-sn-glycerol + CoA</text>
        <dbReference type="Rhea" id="RHEA:10868"/>
        <dbReference type="ChEBI" id="CHEBI:17815"/>
        <dbReference type="ChEBI" id="CHEBI:57287"/>
        <dbReference type="ChEBI" id="CHEBI:58342"/>
        <dbReference type="ChEBI" id="CHEBI:64615"/>
        <dbReference type="EC" id="2.3.1.20"/>
    </reaction>
</comment>
<gene>
    <name evidence="13" type="ORF">ACFQ0F_06090</name>
</gene>
<dbReference type="PANTHER" id="PTHR31650">
    <property type="entry name" value="O-ACYLTRANSFERASE (WSD1-LIKE) FAMILY PROTEIN"/>
    <property type="match status" value="1"/>
</dbReference>
<comment type="similarity">
    <text evidence="3">Belongs to the long-chain O-acyltransferase family.</text>
</comment>
<dbReference type="InterPro" id="IPR045034">
    <property type="entry name" value="O-acyltransferase_WSD1-like"/>
</dbReference>
<sequence length="455" mass="50380">MTPLSPPDNMFLLLERRNQPMHVGSLLLLSPPEDAGPNYAQELAEWALSYRRAQPPFNQKLTKRFGIPFWEEDTEFDLEAHFHHISLPKPGRIRELLAIVSKLHSGLMDRAKPLWEIYIIDGVEDGRVAVYSRIHHALIDGVAGMRMLQKGMSPDPLCRDTVPFWAMPPRKKAAPEGVVANVTAPISKASKAMGAIRDQAATWPRVTKEIIKSIKARGNDADYVSVFQAPRSILNQPISASRRFAAQSWDLPRIKATAKKHNATLNDIVLAMCASALRRYLTDLNALPDKPLVAMVPVSLRKDDSDGGNQVGMVLANLATHLSHPLERLDAIARSVQNSKDRFANMSQLEIMNYVGTALAVSGINMATGIAPTWQAFNIVISNVPGPRETMYWNGAKLEGIYPVSIAMDGQATNITVVSYAEKFEIGIIACRRTLPHMQKLLAYLEEGLVELENA</sequence>
<dbReference type="SUPFAM" id="SSF52777">
    <property type="entry name" value="CoA-dependent acyltransferases"/>
    <property type="match status" value="2"/>
</dbReference>
<keyword evidence="9 13" id="KW-0012">Acyltransferase</keyword>
<evidence type="ECO:0000259" key="11">
    <source>
        <dbReference type="Pfam" id="PF03007"/>
    </source>
</evidence>
<evidence type="ECO:0000256" key="8">
    <source>
        <dbReference type="ARBA" id="ARBA00023098"/>
    </source>
</evidence>
<name>A0ABW3HIA2_9GAMM</name>
<reference evidence="14" key="1">
    <citation type="journal article" date="2019" name="Int. J. Syst. Evol. Microbiol.">
        <title>The Global Catalogue of Microorganisms (GCM) 10K type strain sequencing project: providing services to taxonomists for standard genome sequencing and annotation.</title>
        <authorList>
            <consortium name="The Broad Institute Genomics Platform"/>
            <consortium name="The Broad Institute Genome Sequencing Center for Infectious Disease"/>
            <person name="Wu L."/>
            <person name="Ma J."/>
        </authorList>
    </citation>
    <scope>NUCLEOTIDE SEQUENCE [LARGE SCALE GENOMIC DNA]</scope>
    <source>
        <strain evidence="14">CCUG 63419</strain>
    </source>
</reference>
<keyword evidence="6 13" id="KW-0808">Transferase</keyword>
<dbReference type="InterPro" id="IPR004255">
    <property type="entry name" value="O-acyltransferase_WSD1_N"/>
</dbReference>
<comment type="pathway">
    <text evidence="2">Lipid metabolism.</text>
</comment>
<keyword evidence="14" id="KW-1185">Reference proteome</keyword>
<keyword evidence="8" id="KW-0443">Lipid metabolism</keyword>
<dbReference type="PANTHER" id="PTHR31650:SF1">
    <property type="entry name" value="WAX ESTER SYNTHASE_DIACYLGLYCEROL ACYLTRANSFERASE 4-RELATED"/>
    <property type="match status" value="1"/>
</dbReference>
<evidence type="ECO:0000256" key="2">
    <source>
        <dbReference type="ARBA" id="ARBA00005189"/>
    </source>
</evidence>
<dbReference type="GO" id="GO:0016746">
    <property type="term" value="F:acyltransferase activity"/>
    <property type="evidence" value="ECO:0007669"/>
    <property type="project" value="UniProtKB-KW"/>
</dbReference>
<evidence type="ECO:0000313" key="14">
    <source>
        <dbReference type="Proteomes" id="UP001597044"/>
    </source>
</evidence>
<dbReference type="InterPro" id="IPR014292">
    <property type="entry name" value="Acyl_transf_WS/DGAT"/>
</dbReference>
<evidence type="ECO:0000256" key="7">
    <source>
        <dbReference type="ARBA" id="ARBA00022798"/>
    </source>
</evidence>
<evidence type="ECO:0000256" key="10">
    <source>
        <dbReference type="ARBA" id="ARBA00048109"/>
    </source>
</evidence>
<evidence type="ECO:0000256" key="4">
    <source>
        <dbReference type="ARBA" id="ARBA00013244"/>
    </source>
</evidence>
<dbReference type="RefSeq" id="WP_379070190.1">
    <property type="nucleotide sequence ID" value="NZ_JBHTIT010000001.1"/>
</dbReference>
<accession>A0ABW3HIA2</accession>
<proteinExistence type="inferred from homology"/>
<evidence type="ECO:0000259" key="12">
    <source>
        <dbReference type="Pfam" id="PF06974"/>
    </source>
</evidence>
<dbReference type="Proteomes" id="UP001597044">
    <property type="component" value="Unassembled WGS sequence"/>
</dbReference>
<comment type="pathway">
    <text evidence="1">Glycerolipid metabolism; triacylglycerol biosynthesis.</text>
</comment>
<protein>
    <recommendedName>
        <fullName evidence="4">diacylglycerol O-acyltransferase</fullName>
        <ecNumber evidence="4">2.3.1.20</ecNumber>
    </recommendedName>
</protein>
<evidence type="ECO:0000256" key="6">
    <source>
        <dbReference type="ARBA" id="ARBA00022679"/>
    </source>
</evidence>
<dbReference type="NCBIfam" id="TIGR02946">
    <property type="entry name" value="acyl_WS_DGAT"/>
    <property type="match status" value="1"/>
</dbReference>
<dbReference type="Pfam" id="PF06974">
    <property type="entry name" value="WS_DGAT_C"/>
    <property type="match status" value="1"/>
</dbReference>
<evidence type="ECO:0000256" key="1">
    <source>
        <dbReference type="ARBA" id="ARBA00004771"/>
    </source>
</evidence>
<organism evidence="13 14">
    <name type="scientific">Paraperlucidibaca wandonensis</name>
    <dbReference type="NCBI Taxonomy" id="1268273"/>
    <lineage>
        <taxon>Bacteria</taxon>
        <taxon>Pseudomonadati</taxon>
        <taxon>Pseudomonadota</taxon>
        <taxon>Gammaproteobacteria</taxon>
        <taxon>Moraxellales</taxon>
        <taxon>Moraxellaceae</taxon>
        <taxon>Paraperlucidibaca</taxon>
    </lineage>
</organism>
<keyword evidence="5" id="KW-0444">Lipid biosynthesis</keyword>
<keyword evidence="7" id="KW-0319">Glycerol metabolism</keyword>
<dbReference type="EMBL" id="JBHTIT010000001">
    <property type="protein sequence ID" value="MFD0949959.1"/>
    <property type="molecule type" value="Genomic_DNA"/>
</dbReference>
<evidence type="ECO:0000256" key="9">
    <source>
        <dbReference type="ARBA" id="ARBA00023315"/>
    </source>
</evidence>
<dbReference type="Gene3D" id="3.30.559.30">
    <property type="entry name" value="Nonribosomal peptide synthetase, condensation domain"/>
    <property type="match status" value="1"/>
</dbReference>
<feature type="domain" description="O-acyltransferase WSD1 C-terminal" evidence="12">
    <location>
        <begin position="308"/>
        <end position="452"/>
    </location>
</feature>
<comment type="caution">
    <text evidence="13">The sequence shown here is derived from an EMBL/GenBank/DDBJ whole genome shotgun (WGS) entry which is preliminary data.</text>
</comment>
<feature type="domain" description="O-acyltransferase WSD1-like N-terminal" evidence="11">
    <location>
        <begin position="4"/>
        <end position="269"/>
    </location>
</feature>
<evidence type="ECO:0000313" key="13">
    <source>
        <dbReference type="EMBL" id="MFD0949959.1"/>
    </source>
</evidence>
<dbReference type="InterPro" id="IPR009721">
    <property type="entry name" value="O-acyltransferase_WSD1_C"/>
</dbReference>
<dbReference type="EC" id="2.3.1.20" evidence="4"/>
<evidence type="ECO:0000256" key="3">
    <source>
        <dbReference type="ARBA" id="ARBA00009587"/>
    </source>
</evidence>
<dbReference type="Pfam" id="PF03007">
    <property type="entry name" value="WS_DGAT_cat"/>
    <property type="match status" value="1"/>
</dbReference>
<evidence type="ECO:0000256" key="5">
    <source>
        <dbReference type="ARBA" id="ARBA00022516"/>
    </source>
</evidence>